<feature type="binding site" evidence="3">
    <location>
        <begin position="335"/>
        <end position="336"/>
    </location>
    <ligand>
        <name>substrate</name>
    </ligand>
</feature>
<feature type="binding site" evidence="3">
    <location>
        <begin position="225"/>
        <end position="227"/>
    </location>
    <ligand>
        <name>substrate</name>
    </ligand>
</feature>
<dbReference type="InterPro" id="IPR016377">
    <property type="entry name" value="Sucrose_GGa_phosphorylase-rel"/>
</dbReference>
<dbReference type="GO" id="GO:0005975">
    <property type="term" value="P:carbohydrate metabolic process"/>
    <property type="evidence" value="ECO:0007669"/>
    <property type="project" value="InterPro"/>
</dbReference>
<keyword evidence="1 5" id="KW-0328">Glycosyltransferase</keyword>
<evidence type="ECO:0000313" key="6">
    <source>
        <dbReference type="Proteomes" id="UP000317238"/>
    </source>
</evidence>
<dbReference type="SUPFAM" id="SSF51445">
    <property type="entry name" value="(Trans)glycosidases"/>
    <property type="match status" value="1"/>
</dbReference>
<dbReference type="InterPro" id="IPR006047">
    <property type="entry name" value="GH13_cat_dom"/>
</dbReference>
<feature type="binding site" evidence="3">
    <location>
        <position position="442"/>
    </location>
    <ligand>
        <name>substrate</name>
    </ligand>
</feature>
<organism evidence="5 6">
    <name type="scientific">Crateriforma conspicua</name>
    <dbReference type="NCBI Taxonomy" id="2527996"/>
    <lineage>
        <taxon>Bacteria</taxon>
        <taxon>Pseudomonadati</taxon>
        <taxon>Planctomycetota</taxon>
        <taxon>Planctomycetia</taxon>
        <taxon>Planctomycetales</taxon>
        <taxon>Planctomycetaceae</taxon>
        <taxon>Crateriforma</taxon>
    </lineage>
</organism>
<keyword evidence="2 5" id="KW-0808">Transferase</keyword>
<name>A0A5C5Y622_9PLAN</name>
<reference evidence="5 6" key="1">
    <citation type="submission" date="2019-02" db="EMBL/GenBank/DDBJ databases">
        <title>Deep-cultivation of Planctomycetes and their phenomic and genomic characterization uncovers novel biology.</title>
        <authorList>
            <person name="Wiegand S."/>
            <person name="Jogler M."/>
            <person name="Boedeker C."/>
            <person name="Pinto D."/>
            <person name="Vollmers J."/>
            <person name="Rivas-Marin E."/>
            <person name="Kohn T."/>
            <person name="Peeters S.H."/>
            <person name="Heuer A."/>
            <person name="Rast P."/>
            <person name="Oberbeckmann S."/>
            <person name="Bunk B."/>
            <person name="Jeske O."/>
            <person name="Meyerdierks A."/>
            <person name="Storesund J.E."/>
            <person name="Kallscheuer N."/>
            <person name="Luecker S."/>
            <person name="Lage O.M."/>
            <person name="Pohl T."/>
            <person name="Merkel B.J."/>
            <person name="Hornburger P."/>
            <person name="Mueller R.-W."/>
            <person name="Bruemmer F."/>
            <person name="Labrenz M."/>
            <person name="Spormann A.M."/>
            <person name="Op Den Camp H."/>
            <person name="Overmann J."/>
            <person name="Amann R."/>
            <person name="Jetten M.S.M."/>
            <person name="Mascher T."/>
            <person name="Medema M.H."/>
            <person name="Devos D.P."/>
            <person name="Kaster A.-K."/>
            <person name="Ovreas L."/>
            <person name="Rohde M."/>
            <person name="Galperin M.Y."/>
            <person name="Jogler C."/>
        </authorList>
    </citation>
    <scope>NUCLEOTIDE SEQUENCE [LARGE SCALE GENOMIC DNA]</scope>
    <source>
        <strain evidence="5 6">Pan14r</strain>
    </source>
</reference>
<protein>
    <submittedName>
        <fullName evidence="5">Sucrose phosphorylase</fullName>
        <ecNumber evidence="5">2.4.1.7</ecNumber>
    </submittedName>
</protein>
<dbReference type="Proteomes" id="UP000317238">
    <property type="component" value="Unassembled WGS sequence"/>
</dbReference>
<dbReference type="AlphaFoldDB" id="A0A5C5Y622"/>
<dbReference type="Pfam" id="PF00128">
    <property type="entry name" value="Alpha-amylase"/>
    <property type="match status" value="1"/>
</dbReference>
<feature type="binding site" evidence="3">
    <location>
        <position position="94"/>
    </location>
    <ligand>
        <name>substrate</name>
    </ligand>
</feature>
<keyword evidence="6" id="KW-1185">Reference proteome</keyword>
<dbReference type="PANTHER" id="PTHR38784:SF1">
    <property type="entry name" value="SUCROSE PHOSPHORYLASE"/>
    <property type="match status" value="1"/>
</dbReference>
<dbReference type="CDD" id="cd11356">
    <property type="entry name" value="AmyAc_Sucrose_phosphorylase-like_1"/>
    <property type="match status" value="1"/>
</dbReference>
<dbReference type="InterPro" id="IPR045857">
    <property type="entry name" value="O16G_dom_2"/>
</dbReference>
<dbReference type="InterPro" id="IPR033746">
    <property type="entry name" value="GGa_phosphorylase"/>
</dbReference>
<evidence type="ECO:0000259" key="4">
    <source>
        <dbReference type="SMART" id="SM00642"/>
    </source>
</evidence>
<dbReference type="Gene3D" id="2.60.40.1180">
    <property type="entry name" value="Golgi alpha-mannosidase II"/>
    <property type="match status" value="1"/>
</dbReference>
<feature type="domain" description="Glycosyl hydrolase family 13 catalytic" evidence="4">
    <location>
        <begin position="67"/>
        <end position="455"/>
    </location>
</feature>
<dbReference type="Gene3D" id="3.90.400.10">
    <property type="entry name" value="Oligo-1,6-glucosidase, Domain 2"/>
    <property type="match status" value="1"/>
</dbReference>
<evidence type="ECO:0000256" key="1">
    <source>
        <dbReference type="ARBA" id="ARBA00022676"/>
    </source>
</evidence>
<dbReference type="OrthoDB" id="9805159at2"/>
<feature type="binding site" evidence="3">
    <location>
        <position position="132"/>
    </location>
    <ligand>
        <name>substrate</name>
    </ligand>
</feature>
<evidence type="ECO:0000313" key="5">
    <source>
        <dbReference type="EMBL" id="TWT70163.1"/>
    </source>
</evidence>
<proteinExistence type="predicted"/>
<sequence length="565" mass="63138">MTCGQFDSILADIYGSVPTELSEALHRLVESANAKPRDGSLWDQNDVVCITYADQIRQPGLHPLEAFRRFFLDWELDQKLRCIHLLPFCPYTSDDGFSVVDYLAVDPDSGDWDDIARLGQHFDLMFDLVANHTSVSHRWFQGFLADEEPFRNAYIDQDPTADLSAVVRPRSLPLLTPFETASGTKHVWTTFSADQVDLNYGDPATLLRMIETLVLYAQRGARIIRLDAIAFLWKKVGTSCIHLPQTHAIVRLMRAVLDAAVPGTIVLTETNVPHKENISYFGDGTDEAHMVYQFSLPPLLLDAIHSGDTTVLRDWMKSLRPPTDQTTFFNFTASHDGVGVRPLEGLVPRERLDHLVDVVRRHGGRVNMRSQSDGTESPYELNITYLDAVADRATIEPAEHSRRFLATQAIMLSMQGVPAVYFHSLFGSPNDVAAADESGQNRRINRHKYERDELENALADAAGLQRRVFDGYCRLLELRRQQPAFHPIAGQQVLDLPGDGLLGFVRGASDQRIVVLANLSDSAREVSCDVIPVAADHDLLADQSLAQGDAISLRPFQVRWLVTAS</sequence>
<evidence type="ECO:0000256" key="3">
    <source>
        <dbReference type="PIRSR" id="PIRSR003059-2"/>
    </source>
</evidence>
<comment type="caution">
    <text evidence="5">The sequence shown here is derived from an EMBL/GenBank/DDBJ whole genome shotgun (WGS) entry which is preliminary data.</text>
</comment>
<evidence type="ECO:0000256" key="2">
    <source>
        <dbReference type="ARBA" id="ARBA00022679"/>
    </source>
</evidence>
<gene>
    <name evidence="5" type="primary">gtfA</name>
    <name evidence="5" type="ORF">Pan14r_24630</name>
</gene>
<dbReference type="GO" id="GO:0016798">
    <property type="term" value="F:hydrolase activity, acting on glycosyl bonds"/>
    <property type="evidence" value="ECO:0007669"/>
    <property type="project" value="UniProtKB-KW"/>
</dbReference>
<dbReference type="GO" id="GO:0009018">
    <property type="term" value="F:sucrose phosphorylase activity"/>
    <property type="evidence" value="ECO:0007669"/>
    <property type="project" value="UniProtKB-EC"/>
</dbReference>
<dbReference type="InterPro" id="IPR013780">
    <property type="entry name" value="Glyco_hydro_b"/>
</dbReference>
<dbReference type="EC" id="2.4.1.7" evidence="5"/>
<accession>A0A5C5Y622</accession>
<dbReference type="EMBL" id="SJPL01000001">
    <property type="protein sequence ID" value="TWT70163.1"/>
    <property type="molecule type" value="Genomic_DNA"/>
</dbReference>
<dbReference type="PIRSF" id="PIRSF003059">
    <property type="entry name" value="Sucrose_phosphorylase"/>
    <property type="match status" value="1"/>
</dbReference>
<dbReference type="InterPro" id="IPR017853">
    <property type="entry name" value="GH"/>
</dbReference>
<dbReference type="SMART" id="SM00642">
    <property type="entry name" value="Aamy"/>
    <property type="match status" value="1"/>
</dbReference>
<dbReference type="PANTHER" id="PTHR38784">
    <property type="entry name" value="SUCROSE PHOSPHORYLASE"/>
    <property type="match status" value="1"/>
</dbReference>
<dbReference type="RefSeq" id="WP_146440626.1">
    <property type="nucleotide sequence ID" value="NZ_SJPL01000001.1"/>
</dbReference>
<dbReference type="Gene3D" id="3.20.20.80">
    <property type="entry name" value="Glycosidases"/>
    <property type="match status" value="1"/>
</dbReference>